<dbReference type="GO" id="GO:0003746">
    <property type="term" value="F:translation elongation factor activity"/>
    <property type="evidence" value="ECO:0007669"/>
    <property type="project" value="UniProtKB-KW"/>
</dbReference>
<organism evidence="2 3">
    <name type="scientific">Idiomarina piscisalsi</name>
    <dbReference type="NCBI Taxonomy" id="1096243"/>
    <lineage>
        <taxon>Bacteria</taxon>
        <taxon>Pseudomonadati</taxon>
        <taxon>Pseudomonadota</taxon>
        <taxon>Gammaproteobacteria</taxon>
        <taxon>Alteromonadales</taxon>
        <taxon>Idiomarinaceae</taxon>
        <taxon>Idiomarina</taxon>
    </lineage>
</organism>
<dbReference type="InterPro" id="IPR023459">
    <property type="entry name" value="Tscrpt_elong_fac_GreA/B_fam"/>
</dbReference>
<dbReference type="GO" id="GO:0003677">
    <property type="term" value="F:DNA binding"/>
    <property type="evidence" value="ECO:0007669"/>
    <property type="project" value="InterPro"/>
</dbReference>
<evidence type="ECO:0000313" key="2">
    <source>
        <dbReference type="EMBL" id="RUO60660.1"/>
    </source>
</evidence>
<proteinExistence type="predicted"/>
<accession>A0A432YIA9</accession>
<dbReference type="Gene3D" id="3.10.50.30">
    <property type="entry name" value="Transcription elongation factor, GreA/GreB, C-terminal domain"/>
    <property type="match status" value="1"/>
</dbReference>
<feature type="domain" description="Transcription elongation factor GreA/GreB C-terminal" evidence="1">
    <location>
        <begin position="51"/>
        <end position="123"/>
    </location>
</feature>
<protein>
    <submittedName>
        <fullName evidence="2">Transcription elongation factor GreAB</fullName>
    </submittedName>
</protein>
<name>A0A432YIA9_9GAMM</name>
<dbReference type="GO" id="GO:0032784">
    <property type="term" value="P:regulation of DNA-templated transcription elongation"/>
    <property type="evidence" value="ECO:0007669"/>
    <property type="project" value="InterPro"/>
</dbReference>
<dbReference type="GO" id="GO:0006354">
    <property type="term" value="P:DNA-templated transcription elongation"/>
    <property type="evidence" value="ECO:0007669"/>
    <property type="project" value="TreeGrafter"/>
</dbReference>
<dbReference type="GO" id="GO:0070063">
    <property type="term" value="F:RNA polymerase binding"/>
    <property type="evidence" value="ECO:0007669"/>
    <property type="project" value="InterPro"/>
</dbReference>
<dbReference type="Pfam" id="PF01272">
    <property type="entry name" value="GreA_GreB"/>
    <property type="match status" value="1"/>
</dbReference>
<dbReference type="InterPro" id="IPR001437">
    <property type="entry name" value="Tscrpt_elong_fac_GreA/B_C"/>
</dbReference>
<sequence>MRMFRPCKGSVCLGSPIFQNAGQRMLMDPIELSILLERLEFSQKSSSRLLGRVTVGSSVTIKNRATREKVTVTLVPPELADPEEQMISFISPLGSALLGLKLGDVAVTEFGRRTDKWDVISVNQRKVITDL</sequence>
<dbReference type="InterPro" id="IPR018151">
    <property type="entry name" value="TF_GreA/GreB_CS"/>
</dbReference>
<keyword evidence="2" id="KW-0251">Elongation factor</keyword>
<reference evidence="2 3" key="1">
    <citation type="journal article" date="2011" name="Front. Microbiol.">
        <title>Genomic signatures of strain selection and enhancement in Bacillus atrophaeus var. globigii, a historical biowarfare simulant.</title>
        <authorList>
            <person name="Gibbons H.S."/>
            <person name="Broomall S.M."/>
            <person name="McNew L.A."/>
            <person name="Daligault H."/>
            <person name="Chapman C."/>
            <person name="Bruce D."/>
            <person name="Karavis M."/>
            <person name="Krepps M."/>
            <person name="McGregor P.A."/>
            <person name="Hong C."/>
            <person name="Park K.H."/>
            <person name="Akmal A."/>
            <person name="Feldman A."/>
            <person name="Lin J.S."/>
            <person name="Chang W.E."/>
            <person name="Higgs B.W."/>
            <person name="Demirev P."/>
            <person name="Lindquist J."/>
            <person name="Liem A."/>
            <person name="Fochler E."/>
            <person name="Read T.D."/>
            <person name="Tapia R."/>
            <person name="Johnson S."/>
            <person name="Bishop-Lilly K.A."/>
            <person name="Detter C."/>
            <person name="Han C."/>
            <person name="Sozhamannan S."/>
            <person name="Rosenzweig C.N."/>
            <person name="Skowronski E.W."/>
        </authorList>
    </citation>
    <scope>NUCLEOTIDE SEQUENCE [LARGE SCALE GENOMIC DNA]</scope>
    <source>
        <strain evidence="2 3">TPS4-2</strain>
    </source>
</reference>
<dbReference type="PANTHER" id="PTHR30437">
    <property type="entry name" value="TRANSCRIPTION ELONGATION FACTOR GREA"/>
    <property type="match status" value="1"/>
</dbReference>
<evidence type="ECO:0000259" key="1">
    <source>
        <dbReference type="Pfam" id="PF01272"/>
    </source>
</evidence>
<dbReference type="PANTHER" id="PTHR30437:SF4">
    <property type="entry name" value="TRANSCRIPTION ELONGATION FACTOR GREA"/>
    <property type="match status" value="1"/>
</dbReference>
<dbReference type="AlphaFoldDB" id="A0A432YIA9"/>
<gene>
    <name evidence="2" type="ORF">CWI73_11435</name>
</gene>
<dbReference type="Proteomes" id="UP000288361">
    <property type="component" value="Unassembled WGS sequence"/>
</dbReference>
<dbReference type="PROSITE" id="PS00830">
    <property type="entry name" value="GREAB_2"/>
    <property type="match status" value="1"/>
</dbReference>
<keyword evidence="2" id="KW-0648">Protein biosynthesis</keyword>
<dbReference type="EMBL" id="PIQA01000014">
    <property type="protein sequence ID" value="RUO60660.1"/>
    <property type="molecule type" value="Genomic_DNA"/>
</dbReference>
<dbReference type="SUPFAM" id="SSF54534">
    <property type="entry name" value="FKBP-like"/>
    <property type="match status" value="1"/>
</dbReference>
<comment type="caution">
    <text evidence="2">The sequence shown here is derived from an EMBL/GenBank/DDBJ whole genome shotgun (WGS) entry which is preliminary data.</text>
</comment>
<dbReference type="InterPro" id="IPR036953">
    <property type="entry name" value="GreA/GreB_C_sf"/>
</dbReference>
<evidence type="ECO:0000313" key="3">
    <source>
        <dbReference type="Proteomes" id="UP000288361"/>
    </source>
</evidence>